<comment type="caution">
    <text evidence="2">The sequence shown here is derived from an EMBL/GenBank/DDBJ whole genome shotgun (WGS) entry which is preliminary data.</text>
</comment>
<gene>
    <name evidence="2" type="ORF">DCY43_02105</name>
</gene>
<proteinExistence type="predicted"/>
<feature type="chain" id="PRO_5016650201" description="DNRLRE domain-containing protein" evidence="1">
    <location>
        <begin position="18"/>
        <end position="1514"/>
    </location>
</feature>
<feature type="non-terminal residue" evidence="2">
    <location>
        <position position="1514"/>
    </location>
</feature>
<feature type="signal peptide" evidence="1">
    <location>
        <begin position="1"/>
        <end position="17"/>
    </location>
</feature>
<sequence length="1514" mass="160355">MLLAILMFFEQAGFVFAATFTPNMDKRNSSAPFAAGALVQGKYTPVGGASESDALYFSRGNQISGDYYQNFDSTQGSIVFWVTPEWNGNDGKIHVLTRSGLTGSSGMIYKYSDNTLRLAHGALLLVSLDISSWTAGNTYFIVARWDKKNTLDGTNYGSLSINDVHTFSSTTAPTAESGESTFYIGSDSSMRYPASSVIEGLTVYRRPLFDGTYGVDAGNGDEINLIYNSGTGKDPTLVTGSWDVVFAMPTNASTGAITTGTGNAWSHPHSSNLLGGTNGKNGFMMDGTYTNDGWAVENPAFEFASASTTFTAGGAKRNSGGPFASGVMVSGWQGQNTYRDALAASAGSQISGNFYQNWDDNQGSISFWITPEWNGNDGLQHTIFSDGISLMVFKRTNNTLAFRRVGIADIVSTDISSWVAGSTYFVVVRWDTKNAIDGTNYGSISINDVHTLGTTSSWTSVTPSDLQFTGNNGGILSAPDAIIEGLTIYRRPLWDGTYGIDVGNGDEINQIYNSGTGKDPTLVTGSWDVVFALPTNASTGALATGTGNAWSHPHASNLLYTSTTNTGGFMMGADVATDGWGGISGNTQNLILQPDGTSGIDTYVREDLSSTNYANATSFYVAAGAGVRRNALLNFDISNIPTNATVSSAQLTLTTLSSSSGPRSFSLWSILPANNGWDESATWDYAKPGTNMRWLGDSSNDGGTDAGSSVSGTDYNSSLLGTLTYEAGSGGGYPITSDLDTAQVQSWITNGFYGVIMTHNSSAWSWVASEDATADRRPKLEINYTAPPTTASLSSSEKIFSGGYKYTSSGADQGIYRSFTATSGGDYVLRAVGNSDGTCSPQVKITRADGTTEITHLNGTTTSTRTAPDVYIFTWESPAAESEQVQLINTASSGTCYWHQVEVLSNLISNPSMETGSGDPWIPTGWSNDLLTAGESSQDVLTIHSGGSSVKFTSSTVAHNLRIGNTPSVNTFLSSGIFSKSSAGQYGQIGTGYPAWSHFQYNASTYLKDSSSSTSWKQNFFISRVAASNNIMFRINGPGSGATQNYDDSYTFSLSPVSLTVTPASLANSTETTGIRVDGTDMLTQPITNLTATSGTARFKYTPRHSFATADLFGVTSPVIATFYGDSDDYLKLYRLDDSTLRLAGSFAGTSVNADYASPTLNAGTTYTFEIAYTNGGNLILRVDGTQQASASGVVSFSTTPTTAYFGSDNSGANQYDATYAAADSPVTVSALSASEKIYGGGYKTTTTALSNAGLYQDISTTGGADYVVRAVAHSDGVCSPRAILYDQTGGAEIGHLDGTTASTRTAPNVLLFTGEMPGSGAKTLRVKLVNTASSGTCYWHQVEVLSNLVNNPSMERVTGSPDPWIPTGWSNFYLSSGDSTQDITTPHSGISATYINETTFGGIYSETSLTVGNYYLFGGFAKRVSQTKTVQATENVPSAYKQTVSSTPISQLFTSNSWSSKNEVGRIGYTGFTRFMIYSPSGDGAVFHTDDFWMVPLTAVSLTITPASEANST</sequence>
<reference evidence="2 3" key="1">
    <citation type="journal article" date="2018" name="Nat. Biotechnol.">
        <title>A standardized bacterial taxonomy based on genome phylogeny substantially revises the tree of life.</title>
        <authorList>
            <person name="Parks D.H."/>
            <person name="Chuvochina M."/>
            <person name="Waite D.W."/>
            <person name="Rinke C."/>
            <person name="Skarshewski A."/>
            <person name="Chaumeil P.A."/>
            <person name="Hugenholtz P."/>
        </authorList>
    </citation>
    <scope>NUCLEOTIDE SEQUENCE [LARGE SCALE GENOMIC DNA]</scope>
    <source>
        <strain evidence="2">UBA10185</strain>
    </source>
</reference>
<name>A0A351JTA5_UNCKA</name>
<dbReference type="NCBIfam" id="NF033679">
    <property type="entry name" value="DNRLRE_dom"/>
    <property type="match status" value="1"/>
</dbReference>
<evidence type="ECO:0000256" key="1">
    <source>
        <dbReference type="SAM" id="SignalP"/>
    </source>
</evidence>
<evidence type="ECO:0000313" key="3">
    <source>
        <dbReference type="Proteomes" id="UP000264072"/>
    </source>
</evidence>
<dbReference type="Gene3D" id="2.60.120.260">
    <property type="entry name" value="Galactose-binding domain-like"/>
    <property type="match status" value="1"/>
</dbReference>
<organism evidence="2 3">
    <name type="scientific">candidate division WWE3 bacterium</name>
    <dbReference type="NCBI Taxonomy" id="2053526"/>
    <lineage>
        <taxon>Bacteria</taxon>
        <taxon>Katanobacteria</taxon>
    </lineage>
</organism>
<dbReference type="InterPro" id="IPR013320">
    <property type="entry name" value="ConA-like_dom_sf"/>
</dbReference>
<protein>
    <recommendedName>
        <fullName evidence="4">DNRLRE domain-containing protein</fullName>
    </recommendedName>
</protein>
<accession>A0A351JTA5</accession>
<dbReference type="Proteomes" id="UP000264072">
    <property type="component" value="Unassembled WGS sequence"/>
</dbReference>
<dbReference type="SUPFAM" id="SSF49899">
    <property type="entry name" value="Concanavalin A-like lectins/glucanases"/>
    <property type="match status" value="1"/>
</dbReference>
<evidence type="ECO:0008006" key="4">
    <source>
        <dbReference type="Google" id="ProtNLM"/>
    </source>
</evidence>
<evidence type="ECO:0000313" key="2">
    <source>
        <dbReference type="EMBL" id="HAZ29525.1"/>
    </source>
</evidence>
<dbReference type="EMBL" id="DNHX01000017">
    <property type="protein sequence ID" value="HAZ29525.1"/>
    <property type="molecule type" value="Genomic_DNA"/>
</dbReference>
<keyword evidence="1" id="KW-0732">Signal</keyword>